<evidence type="ECO:0000259" key="12">
    <source>
        <dbReference type="SMART" id="SM01311"/>
    </source>
</evidence>
<dbReference type="RefSeq" id="XP_022665611.1">
    <property type="nucleotide sequence ID" value="XM_022809876.1"/>
</dbReference>
<dbReference type="FunCoup" id="A0A7M7KEJ2">
    <property type="interactions" value="921"/>
</dbReference>
<evidence type="ECO:0000256" key="4">
    <source>
        <dbReference type="ARBA" id="ARBA00022679"/>
    </source>
</evidence>
<dbReference type="GO" id="GO:0006390">
    <property type="term" value="P:mitochondrial transcription"/>
    <property type="evidence" value="ECO:0007669"/>
    <property type="project" value="TreeGrafter"/>
</dbReference>
<evidence type="ECO:0000256" key="9">
    <source>
        <dbReference type="PROSITE-ProRule" id="PRU00708"/>
    </source>
</evidence>
<evidence type="ECO:0000256" key="11">
    <source>
        <dbReference type="SAM" id="MobiDB-lite"/>
    </source>
</evidence>
<dbReference type="SUPFAM" id="SSF56672">
    <property type="entry name" value="DNA/RNA polymerases"/>
    <property type="match status" value="1"/>
</dbReference>
<feature type="region of interest" description="Disordered" evidence="11">
    <location>
        <begin position="47"/>
        <end position="88"/>
    </location>
</feature>
<keyword evidence="3 10" id="KW-0240">DNA-directed RNA polymerase</keyword>
<dbReference type="Gene3D" id="1.10.287.280">
    <property type="match status" value="1"/>
</dbReference>
<feature type="domain" description="DNA-directed RNA polymerase N-terminal" evidence="12">
    <location>
        <begin position="435"/>
        <end position="749"/>
    </location>
</feature>
<dbReference type="EC" id="2.7.7.6" evidence="2 10"/>
<comment type="catalytic activity">
    <reaction evidence="8 10">
        <text>RNA(n) + a ribonucleoside 5'-triphosphate = RNA(n+1) + diphosphate</text>
        <dbReference type="Rhea" id="RHEA:21248"/>
        <dbReference type="Rhea" id="RHEA-COMP:14527"/>
        <dbReference type="Rhea" id="RHEA-COMP:17342"/>
        <dbReference type="ChEBI" id="CHEBI:33019"/>
        <dbReference type="ChEBI" id="CHEBI:61557"/>
        <dbReference type="ChEBI" id="CHEBI:140395"/>
        <dbReference type="EC" id="2.7.7.6"/>
    </reaction>
</comment>
<evidence type="ECO:0000256" key="10">
    <source>
        <dbReference type="RuleBase" id="RU003805"/>
    </source>
</evidence>
<dbReference type="OMA" id="WWAKSDE"/>
<keyword evidence="4 10" id="KW-0808">Transferase</keyword>
<evidence type="ECO:0000256" key="8">
    <source>
        <dbReference type="ARBA" id="ARBA00048552"/>
    </source>
</evidence>
<comment type="similarity">
    <text evidence="1 10">Belongs to the phage and mitochondrial RNA polymerase family.</text>
</comment>
<keyword evidence="7 10" id="KW-0804">Transcription</keyword>
<dbReference type="InterPro" id="IPR046950">
    <property type="entry name" value="DNA-dir_Rpol_C_phage-type"/>
</dbReference>
<dbReference type="Pfam" id="PF14700">
    <property type="entry name" value="RPOL_N"/>
    <property type="match status" value="1"/>
</dbReference>
<keyword evidence="5 10" id="KW-0548">Nucleotidyltransferase</keyword>
<dbReference type="InterPro" id="IPR011990">
    <property type="entry name" value="TPR-like_helical_dom_sf"/>
</dbReference>
<evidence type="ECO:0000256" key="3">
    <source>
        <dbReference type="ARBA" id="ARBA00022478"/>
    </source>
</evidence>
<name>A0A7M7KEJ2_VARDE</name>
<evidence type="ECO:0000256" key="5">
    <source>
        <dbReference type="ARBA" id="ARBA00022695"/>
    </source>
</evidence>
<comment type="function">
    <text evidence="10">DNA-dependent RNA polymerase catalyzes the transcription of DNA into RNA using the four ribonucleoside triphosphates as substrates.</text>
</comment>
<dbReference type="PANTHER" id="PTHR10102:SF0">
    <property type="entry name" value="DNA-DIRECTED RNA POLYMERASE, MITOCHONDRIAL"/>
    <property type="match status" value="1"/>
</dbReference>
<dbReference type="FunFam" id="1.10.150.20:FF:000031">
    <property type="entry name" value="DNA-directed RNA polymerase"/>
    <property type="match status" value="1"/>
</dbReference>
<dbReference type="InterPro" id="IPR002092">
    <property type="entry name" value="DNA-dir_Rpol_phage-type"/>
</dbReference>
<dbReference type="PROSITE" id="PS00489">
    <property type="entry name" value="RNA_POL_PHAGE_2"/>
    <property type="match status" value="1"/>
</dbReference>
<keyword evidence="14" id="KW-1185">Reference proteome</keyword>
<organism evidence="13 14">
    <name type="scientific">Varroa destructor</name>
    <name type="common">Honeybee mite</name>
    <dbReference type="NCBI Taxonomy" id="109461"/>
    <lineage>
        <taxon>Eukaryota</taxon>
        <taxon>Metazoa</taxon>
        <taxon>Ecdysozoa</taxon>
        <taxon>Arthropoda</taxon>
        <taxon>Chelicerata</taxon>
        <taxon>Arachnida</taxon>
        <taxon>Acari</taxon>
        <taxon>Parasitiformes</taxon>
        <taxon>Mesostigmata</taxon>
        <taxon>Gamasina</taxon>
        <taxon>Dermanyssoidea</taxon>
        <taxon>Varroidae</taxon>
        <taxon>Varroa</taxon>
    </lineage>
</organism>
<dbReference type="GO" id="GO:0071897">
    <property type="term" value="P:DNA biosynthetic process"/>
    <property type="evidence" value="ECO:0007669"/>
    <property type="project" value="UniProtKB-ARBA"/>
</dbReference>
<dbReference type="Gene3D" id="1.25.40.10">
    <property type="entry name" value="Tetratricopeptide repeat domain"/>
    <property type="match status" value="1"/>
</dbReference>
<evidence type="ECO:0000313" key="13">
    <source>
        <dbReference type="EnsemblMetazoa" id="XP_022665611"/>
    </source>
</evidence>
<dbReference type="InterPro" id="IPR037159">
    <property type="entry name" value="RNA_POL_N_sf"/>
</dbReference>
<protein>
    <recommendedName>
        <fullName evidence="2 10">DNA-directed RNA polymerase</fullName>
        <ecNumber evidence="2 10">2.7.7.6</ecNumber>
    </recommendedName>
</protein>
<proteinExistence type="inferred from homology"/>
<dbReference type="KEGG" id="vde:111252286"/>
<dbReference type="OrthoDB" id="276422at2759"/>
<dbReference type="Proteomes" id="UP000594260">
    <property type="component" value="Unplaced"/>
</dbReference>
<dbReference type="Pfam" id="PF00940">
    <property type="entry name" value="RNA_pol"/>
    <property type="match status" value="1"/>
</dbReference>
<dbReference type="GO" id="GO:0001018">
    <property type="term" value="F:mitochondrial promoter sequence-specific DNA binding"/>
    <property type="evidence" value="ECO:0007669"/>
    <property type="project" value="TreeGrafter"/>
</dbReference>
<accession>A0A7M7KEJ2</accession>
<dbReference type="GeneID" id="111252286"/>
<evidence type="ECO:0000256" key="1">
    <source>
        <dbReference type="ARBA" id="ARBA00009493"/>
    </source>
</evidence>
<evidence type="ECO:0000313" key="14">
    <source>
        <dbReference type="Proteomes" id="UP000594260"/>
    </source>
</evidence>
<dbReference type="EnsemblMetazoa" id="XM_022809876">
    <property type="protein sequence ID" value="XP_022665611"/>
    <property type="gene ID" value="LOC111252286"/>
</dbReference>
<feature type="repeat" description="PPR" evidence="9">
    <location>
        <begin position="294"/>
        <end position="328"/>
    </location>
</feature>
<dbReference type="InterPro" id="IPR043502">
    <property type="entry name" value="DNA/RNA_pol_sf"/>
</dbReference>
<dbReference type="FunFam" id="1.10.287.280:FF:000001">
    <property type="entry name" value="DNA-directed RNA polymerase"/>
    <property type="match status" value="1"/>
</dbReference>
<dbReference type="GO" id="GO:0034245">
    <property type="term" value="C:mitochondrial DNA-directed RNA polymerase complex"/>
    <property type="evidence" value="ECO:0007669"/>
    <property type="project" value="TreeGrafter"/>
</dbReference>
<evidence type="ECO:0000256" key="7">
    <source>
        <dbReference type="ARBA" id="ARBA00023163"/>
    </source>
</evidence>
<dbReference type="InterPro" id="IPR029262">
    <property type="entry name" value="RPOL_N"/>
</dbReference>
<keyword evidence="6" id="KW-0809">Transit peptide</keyword>
<sequence>MKAPINGQLFRLTHTQQNLAMYRMGGYVNRVNGTNFINARTDLRLKLGSSPRGVTSRQESVEPSKNRHHKFTTSDGQKLGSPDNENSDQEVVVDRIQLSTSGVSLKDYDKLLKVLEVHQTRLKLEFGLSSMNMSDITFTIPSSLKIDEREMPKGVSGDGTTTLSVVGPKGLSSTPYAPAILDGTLEPEQYSIELDELDEDGYGIYAETQETVNSKFKETSKMKVSEKDKHKSASSPADCHARNLQYQSQVLHSLKSFVEASVLSGELSQAIATLHYYRRKLELKLGKGGHHPIPTGVYNSLLSGYANTGNFSGAMMIRRIMADCGVPFDSSTFSYLLAVSKDRDAKFISKIISMMFEKKITFEQLFQKTVFTKVQRENAIKAIRKVQADFEVPAKTFPMKYTCDLLQHLNQRGIVRPSPNEAKNFSLKRMADGAREQWNRELNMLVKIRSVVASKEPTPYVKFLRGQVAALEEKWSDDIRQAFNRELRNLENHKKLKSGMTLYPYLRALDPKATVTLLLHEIRTMALSSETYSPSMNQLSDQLGQRMNDLYVISAKTKYGITPKLQAIYDSYLEAYDSEKSCPDREIWQDLLSRHSLWGPTVEELSPAQWPRSITIGVGRFLYQVLRNLQIDINILKSDAKPAVMVNAIYTIYRDHQNHTGKKEEAKPHPTLAKLYREAQLEHLYFDVKMIPMLCPPRPWCNPVDSPLLLSQVPFIRLPYEGSSQRELVEKAPREDLFPSFDALNVLSKCPWIINKPMLQLVTEVFLNNGNPKLDIPQPPTVIQMPPSINSVLKQDKYKSIRELALYHRKCAEAYSLWCDMLYKLSIANHFKDNIFWFPHNMDFRGRVYPCPPHFSHIGSDVMRGCLMFAEGKPLGPKGLNWLKLHLVNLTGFLKRQSVADRLKYAEEITSDILDSADHPFTGRKWWQKSDEPWQTLAACKEVANALRCGKGPSEYVCHFPVHQDGSCNGLQHYAALGRDLQGAEQVNLRPMNLPQDVYSGIAEVVERQRKQDADSGVLIAQILEGHIKRKVVKQTVMTVVYGVTKYGAQLQILRQLQDLDDFPQQHAHIAASYLVQKVFFSLREMFTATREIQDWFTNCAKLVAKIRCRPINWVTPLGLPVVQPYFVPVKKTSLVSFGESIKKQYIDLGDHDAKPNVNKQKNAFPPNFVHSLDSSHMMLTAIHAQAAGITFVSVHDCFWTHPSTVDIMNQLCREQFVALHSYPILEDLSIHLQKQFGFPTAEILKDSSVSDIIKQRLNKVLRQVPQKGEFDLKEVLDSVYFFG</sequence>
<evidence type="ECO:0000256" key="2">
    <source>
        <dbReference type="ARBA" id="ARBA00012418"/>
    </source>
</evidence>
<evidence type="ECO:0000256" key="6">
    <source>
        <dbReference type="ARBA" id="ARBA00022946"/>
    </source>
</evidence>
<dbReference type="InParanoid" id="A0A7M7KEJ2"/>
<dbReference type="SMART" id="SM01311">
    <property type="entry name" value="RPOL_N"/>
    <property type="match status" value="1"/>
</dbReference>
<dbReference type="Gene3D" id="1.10.1320.10">
    <property type="entry name" value="DNA-directed RNA polymerase, N-terminal domain"/>
    <property type="match status" value="1"/>
</dbReference>
<dbReference type="Gene3D" id="1.10.150.20">
    <property type="entry name" value="5' to 3' exonuclease, C-terminal subdomain"/>
    <property type="match status" value="1"/>
</dbReference>
<dbReference type="PANTHER" id="PTHR10102">
    <property type="entry name" value="DNA-DIRECTED RNA POLYMERASE, MITOCHONDRIAL"/>
    <property type="match status" value="1"/>
</dbReference>
<dbReference type="GO" id="GO:0003899">
    <property type="term" value="F:DNA-directed RNA polymerase activity"/>
    <property type="evidence" value="ECO:0007669"/>
    <property type="project" value="UniProtKB-EC"/>
</dbReference>
<dbReference type="InterPro" id="IPR002885">
    <property type="entry name" value="PPR_rpt"/>
</dbReference>
<dbReference type="PROSITE" id="PS00900">
    <property type="entry name" value="RNA_POL_PHAGE_1"/>
    <property type="match status" value="1"/>
</dbReference>
<reference evidence="13" key="1">
    <citation type="submission" date="2021-01" db="UniProtKB">
        <authorList>
            <consortium name="EnsemblMetazoa"/>
        </authorList>
    </citation>
    <scope>IDENTIFICATION</scope>
</reference>
<dbReference type="PROSITE" id="PS51375">
    <property type="entry name" value="PPR"/>
    <property type="match status" value="1"/>
</dbReference>